<gene>
    <name evidence="4" type="ORF">SAMN02745189_00980</name>
</gene>
<evidence type="ECO:0000313" key="4">
    <source>
        <dbReference type="EMBL" id="SHL82506.1"/>
    </source>
</evidence>
<evidence type="ECO:0000256" key="1">
    <source>
        <dbReference type="ARBA" id="ARBA00022630"/>
    </source>
</evidence>
<dbReference type="GO" id="GO:0010181">
    <property type="term" value="F:FMN binding"/>
    <property type="evidence" value="ECO:0007669"/>
    <property type="project" value="InterPro"/>
</dbReference>
<dbReference type="Gene3D" id="3.20.20.70">
    <property type="entry name" value="Aldolase class I"/>
    <property type="match status" value="1"/>
</dbReference>
<proteinExistence type="predicted"/>
<dbReference type="OrthoDB" id="9772736at2"/>
<name>A0A1M7DSR8_9BACL</name>
<dbReference type="AlphaFoldDB" id="A0A1M7DSR8"/>
<dbReference type="InterPro" id="IPR051799">
    <property type="entry name" value="NADH_flavin_oxidoreductase"/>
</dbReference>
<dbReference type="Proteomes" id="UP000184206">
    <property type="component" value="Unassembled WGS sequence"/>
</dbReference>
<dbReference type="PANTHER" id="PTHR43656">
    <property type="entry name" value="BINDING OXIDOREDUCTASE, PUTATIVE (AFU_ORTHOLOGUE AFUA_2G08260)-RELATED"/>
    <property type="match status" value="1"/>
</dbReference>
<reference evidence="4 5" key="1">
    <citation type="submission" date="2016-11" db="EMBL/GenBank/DDBJ databases">
        <authorList>
            <person name="Jaros S."/>
            <person name="Januszkiewicz K."/>
            <person name="Wedrychowicz H."/>
        </authorList>
    </citation>
    <scope>NUCLEOTIDE SEQUENCE [LARGE SCALE GENOMIC DNA]</scope>
    <source>
        <strain evidence="4 5">DSM 16010</strain>
    </source>
</reference>
<feature type="domain" description="NADH:flavin oxidoreductase/NADH oxidase N-terminal" evidence="3">
    <location>
        <begin position="8"/>
        <end position="340"/>
    </location>
</feature>
<sequence length="383" mass="42340">MSKEYKNLFQDFTFKSGVHVRNRLMMPPMTTFSADENDFVSDEELAYYEERANGVGTIITACAYVSDNGKGFEGQMSIAGDETIGRLRALSDVIHEGGAKGIVQLYHGGRLAVPHLTPGGETVSASAVVPLSDRGFYSIDQTPRALETEEVYEIIEDFAQAARRSIEAGFDGVELHGATGYLLQQFVSPHSNLRTDEFQDRHLFALKLIEAVKQVVAEHAVKPFMVGYRFSPEEPETPGITMKETFEFLDALIETDALDYLHMAATDAWSPARRGVDSEKSRTELIAGHVDGRLPVIGVGSILTARDASAVLEKGGMDFAAVGRALVVDPKWVDKIRDGEEEAIIDHLTEHDRTKAVIPAPLWKHIMEVEGWFPVKRNADIMK</sequence>
<keyword evidence="5" id="KW-1185">Reference proteome</keyword>
<dbReference type="PANTHER" id="PTHR43656:SF2">
    <property type="entry name" value="BINDING OXIDOREDUCTASE, PUTATIVE (AFU_ORTHOLOGUE AFUA_2G08260)-RELATED"/>
    <property type="match status" value="1"/>
</dbReference>
<dbReference type="EMBL" id="FRCF01000003">
    <property type="protein sequence ID" value="SHL82506.1"/>
    <property type="molecule type" value="Genomic_DNA"/>
</dbReference>
<keyword evidence="2" id="KW-0560">Oxidoreductase</keyword>
<dbReference type="Pfam" id="PF00724">
    <property type="entry name" value="Oxidored_FMN"/>
    <property type="match status" value="1"/>
</dbReference>
<dbReference type="SUPFAM" id="SSF51395">
    <property type="entry name" value="FMN-linked oxidoreductases"/>
    <property type="match status" value="1"/>
</dbReference>
<evidence type="ECO:0000313" key="5">
    <source>
        <dbReference type="Proteomes" id="UP000184206"/>
    </source>
</evidence>
<dbReference type="RefSeq" id="WP_072708986.1">
    <property type="nucleotide sequence ID" value="NZ_FRCF01000003.1"/>
</dbReference>
<organism evidence="4 5">
    <name type="scientific">Lacicoccus alkaliphilus DSM 16010</name>
    <dbReference type="NCBI Taxonomy" id="1123231"/>
    <lineage>
        <taxon>Bacteria</taxon>
        <taxon>Bacillati</taxon>
        <taxon>Bacillota</taxon>
        <taxon>Bacilli</taxon>
        <taxon>Bacillales</taxon>
        <taxon>Salinicoccaceae</taxon>
        <taxon>Lacicoccus</taxon>
    </lineage>
</organism>
<dbReference type="InterPro" id="IPR013785">
    <property type="entry name" value="Aldolase_TIM"/>
</dbReference>
<accession>A0A1M7DSR8</accession>
<dbReference type="GO" id="GO:0016491">
    <property type="term" value="F:oxidoreductase activity"/>
    <property type="evidence" value="ECO:0007669"/>
    <property type="project" value="UniProtKB-KW"/>
</dbReference>
<protein>
    <submittedName>
        <fullName evidence="4">2,4-dienoyl-CoA reductase</fullName>
    </submittedName>
</protein>
<keyword evidence="1" id="KW-0285">Flavoprotein</keyword>
<dbReference type="InterPro" id="IPR001155">
    <property type="entry name" value="OxRdtase_FMN_N"/>
</dbReference>
<evidence type="ECO:0000256" key="2">
    <source>
        <dbReference type="ARBA" id="ARBA00023002"/>
    </source>
</evidence>
<dbReference type="CDD" id="cd04735">
    <property type="entry name" value="OYE_like_4_FMN"/>
    <property type="match status" value="1"/>
</dbReference>
<evidence type="ECO:0000259" key="3">
    <source>
        <dbReference type="Pfam" id="PF00724"/>
    </source>
</evidence>
<dbReference type="STRING" id="1123231.SAMN02745189_00980"/>